<keyword evidence="2" id="KW-0808">Transferase</keyword>
<dbReference type="Proteomes" id="UP000316095">
    <property type="component" value="Unassembled WGS sequence"/>
</dbReference>
<dbReference type="GO" id="GO:0016740">
    <property type="term" value="F:transferase activity"/>
    <property type="evidence" value="ECO:0007669"/>
    <property type="project" value="UniProtKB-KW"/>
</dbReference>
<comment type="caution">
    <text evidence="2">The sequence shown here is derived from an EMBL/GenBank/DDBJ whole genome shotgun (WGS) entry which is preliminary data.</text>
</comment>
<accession>A0A5C5XIP3</accession>
<evidence type="ECO:0000313" key="2">
    <source>
        <dbReference type="EMBL" id="TWT61712.1"/>
    </source>
</evidence>
<name>A0A5C5XIP3_9PLAN</name>
<dbReference type="Pfam" id="PF04230">
    <property type="entry name" value="PS_pyruv_trans"/>
    <property type="match status" value="1"/>
</dbReference>
<feature type="domain" description="Polysaccharide pyruvyl transferase" evidence="1">
    <location>
        <begin position="40"/>
        <end position="237"/>
    </location>
</feature>
<reference evidence="2 3" key="1">
    <citation type="submission" date="2019-02" db="EMBL/GenBank/DDBJ databases">
        <title>Deep-cultivation of Planctomycetes and their phenomic and genomic characterization uncovers novel biology.</title>
        <authorList>
            <person name="Wiegand S."/>
            <person name="Jogler M."/>
            <person name="Boedeker C."/>
            <person name="Pinto D."/>
            <person name="Vollmers J."/>
            <person name="Rivas-Marin E."/>
            <person name="Kohn T."/>
            <person name="Peeters S.H."/>
            <person name="Heuer A."/>
            <person name="Rast P."/>
            <person name="Oberbeckmann S."/>
            <person name="Bunk B."/>
            <person name="Jeske O."/>
            <person name="Meyerdierks A."/>
            <person name="Storesund J.E."/>
            <person name="Kallscheuer N."/>
            <person name="Luecker S."/>
            <person name="Lage O.M."/>
            <person name="Pohl T."/>
            <person name="Merkel B.J."/>
            <person name="Hornburger P."/>
            <person name="Mueller R.-W."/>
            <person name="Bruemmer F."/>
            <person name="Labrenz M."/>
            <person name="Spormann A.M."/>
            <person name="Op Den Camp H."/>
            <person name="Overmann J."/>
            <person name="Amann R."/>
            <person name="Jetten M.S.M."/>
            <person name="Mascher T."/>
            <person name="Medema M.H."/>
            <person name="Devos D.P."/>
            <person name="Kaster A.-K."/>
            <person name="Ovreas L."/>
            <person name="Rohde M."/>
            <person name="Galperin M.Y."/>
            <person name="Jogler C."/>
        </authorList>
    </citation>
    <scope>NUCLEOTIDE SEQUENCE [LARGE SCALE GENOMIC DNA]</scope>
    <source>
        <strain evidence="2 3">Pan54</strain>
    </source>
</reference>
<evidence type="ECO:0000259" key="1">
    <source>
        <dbReference type="Pfam" id="PF04230"/>
    </source>
</evidence>
<evidence type="ECO:0000313" key="3">
    <source>
        <dbReference type="Proteomes" id="UP000316095"/>
    </source>
</evidence>
<organism evidence="2 3">
    <name type="scientific">Rubinisphaera italica</name>
    <dbReference type="NCBI Taxonomy" id="2527969"/>
    <lineage>
        <taxon>Bacteria</taxon>
        <taxon>Pseudomonadati</taxon>
        <taxon>Planctomycetota</taxon>
        <taxon>Planctomycetia</taxon>
        <taxon>Planctomycetales</taxon>
        <taxon>Planctomycetaceae</taxon>
        <taxon>Rubinisphaera</taxon>
    </lineage>
</organism>
<dbReference type="EMBL" id="SJPG01000001">
    <property type="protein sequence ID" value="TWT61712.1"/>
    <property type="molecule type" value="Genomic_DNA"/>
</dbReference>
<keyword evidence="3" id="KW-1185">Reference proteome</keyword>
<dbReference type="InterPro" id="IPR007345">
    <property type="entry name" value="Polysacch_pyruvyl_Trfase"/>
</dbReference>
<gene>
    <name evidence="2" type="ORF">Pan54_24490</name>
</gene>
<dbReference type="AlphaFoldDB" id="A0A5C5XIP3"/>
<sequence length="268" mass="29796">MIINHMQIRRMIAELRLECLPLLEHLKALGHFQWIPNPGNAGDGLITAGTRMLFEQSGLDYHQTSRFCVEPGIPIVYGGGGGWCKAFDIGAVIVSEVANKAGSVIVLPSTFEAERLQQIAHLPHLYLYGRDHHSVKIATQLNLECSYAPDLAFFCPLPVIPQCGGKGTLAAFRKDVIGTTHAPSVKTLQADTWVDLSRKGDHNSRDRLLTKVCQYDCVHTDRLHVAIAATISGCDTYIYPNGDRYHKNLELYRSTLSKFRNCQLVNPE</sequence>
<proteinExistence type="predicted"/>
<protein>
    <submittedName>
        <fullName evidence="2">Polysaccharide pyruvyl transferase</fullName>
    </submittedName>
</protein>